<evidence type="ECO:0000256" key="6">
    <source>
        <dbReference type="ARBA" id="ARBA00023034"/>
    </source>
</evidence>
<name>A0AAE1XCA4_9LAMI</name>
<comment type="caution">
    <text evidence="9">The sequence shown here is derived from an EMBL/GenBank/DDBJ whole genome shotgun (WGS) entry which is preliminary data.</text>
</comment>
<organism evidence="9 10">
    <name type="scientific">Sesamum angolense</name>
    <dbReference type="NCBI Taxonomy" id="2727404"/>
    <lineage>
        <taxon>Eukaryota</taxon>
        <taxon>Viridiplantae</taxon>
        <taxon>Streptophyta</taxon>
        <taxon>Embryophyta</taxon>
        <taxon>Tracheophyta</taxon>
        <taxon>Spermatophyta</taxon>
        <taxon>Magnoliopsida</taxon>
        <taxon>eudicotyledons</taxon>
        <taxon>Gunneridae</taxon>
        <taxon>Pentapetalae</taxon>
        <taxon>asterids</taxon>
        <taxon>lamiids</taxon>
        <taxon>Lamiales</taxon>
        <taxon>Pedaliaceae</taxon>
        <taxon>Sesamum</taxon>
    </lineage>
</organism>
<proteinExistence type="predicted"/>
<keyword evidence="5 8" id="KW-1133">Transmembrane helix</keyword>
<evidence type="ECO:0000256" key="5">
    <source>
        <dbReference type="ARBA" id="ARBA00022989"/>
    </source>
</evidence>
<feature type="transmembrane region" description="Helical" evidence="8">
    <location>
        <begin position="167"/>
        <end position="193"/>
    </location>
</feature>
<feature type="transmembrane region" description="Helical" evidence="8">
    <location>
        <begin position="489"/>
        <end position="510"/>
    </location>
</feature>
<feature type="transmembrane region" description="Helical" evidence="8">
    <location>
        <begin position="531"/>
        <end position="558"/>
    </location>
</feature>
<evidence type="ECO:0000256" key="4">
    <source>
        <dbReference type="ARBA" id="ARBA00022692"/>
    </source>
</evidence>
<dbReference type="AlphaFoldDB" id="A0AAE1XCA4"/>
<dbReference type="PANTHER" id="PTHR32044:SF44">
    <property type="entry name" value="XYLOGLUCAN GLYCOSYLTRANSFERASE 12-RELATED"/>
    <property type="match status" value="1"/>
</dbReference>
<protein>
    <submittedName>
        <fullName evidence="9">Xyloglucan glycosyltransferase 12</fullName>
    </submittedName>
</protein>
<comment type="subcellular location">
    <subcellularLocation>
        <location evidence="1">Golgi apparatus membrane</location>
    </subcellularLocation>
</comment>
<dbReference type="PANTHER" id="PTHR32044">
    <property type="entry name" value="GLUCOMANNAN 4-BETA-MANNOSYLTRANSFERASE 9"/>
    <property type="match status" value="1"/>
</dbReference>
<dbReference type="GO" id="GO:0000139">
    <property type="term" value="C:Golgi membrane"/>
    <property type="evidence" value="ECO:0007669"/>
    <property type="project" value="UniProtKB-SubCell"/>
</dbReference>
<evidence type="ECO:0000313" key="9">
    <source>
        <dbReference type="EMBL" id="KAK4408882.1"/>
    </source>
</evidence>
<dbReference type="Proteomes" id="UP001289374">
    <property type="component" value="Unassembled WGS sequence"/>
</dbReference>
<dbReference type="EMBL" id="JACGWL010000002">
    <property type="protein sequence ID" value="KAK4408882.1"/>
    <property type="molecule type" value="Genomic_DNA"/>
</dbReference>
<feature type="transmembrane region" description="Helical" evidence="8">
    <location>
        <begin position="101"/>
        <end position="118"/>
    </location>
</feature>
<keyword evidence="7 8" id="KW-0472">Membrane</keyword>
<keyword evidence="4 8" id="KW-0812">Transmembrane</keyword>
<evidence type="ECO:0000256" key="7">
    <source>
        <dbReference type="ARBA" id="ARBA00023136"/>
    </source>
</evidence>
<evidence type="ECO:0000256" key="1">
    <source>
        <dbReference type="ARBA" id="ARBA00004394"/>
    </source>
</evidence>
<accession>A0AAE1XCA4</accession>
<dbReference type="GO" id="GO:0016757">
    <property type="term" value="F:glycosyltransferase activity"/>
    <property type="evidence" value="ECO:0007669"/>
    <property type="project" value="UniProtKB-KW"/>
</dbReference>
<sequence length="574" mass="65197">MQASKQARGDGDRWTEVSMRTAFCSTDRRESKWGVGGNRNCTENCWQQLMDSESCLTPWVRILLLASSSAAASPPARTDSTDTSLTENQTMKSRFYTCIKVFLWLSLILLGFELAAYFKGWHFGASDLQLQRLYALTHPFAVKDAFDLLYSRWVLIRVEYLAPPLQFLANVCIVLFLIQSMDRLVLCLGCFWIKLRKIKPVPKQGLQILSLEMEMVYQQSIAAVCNLDWPKGRLLVQILDDSDDPTTQLLIKEEVLFTYVDCCFTDPREMGTLEAGRWFGRRSGWLVRRVLKLAVLPHIMIELRINPCAINLNENKVESKVQLTFPPVLKWGSCHVSPCLFVLALWDEALLMRAHPSIMIGIFGYIDGYRPSAGVERDSTSIRLGSMRGRSSLMCLSRFETSGVTVRLAFIWSSPRLYRVNSPLHLSRYLFVRGSRPDTARQILMSLTVVLLCTSPGILITRRAQTTLGTTLNLVLRDIKGQIGFGRDFGFGLIFILFFFTLLQFAMNPVDYELWWFVYRGSRSGSAQSKALNFTVIRALFVFNVSLVSHFTVLAVSFDECLDGASDFVFLVHT</sequence>
<evidence type="ECO:0000313" key="10">
    <source>
        <dbReference type="Proteomes" id="UP001289374"/>
    </source>
</evidence>
<reference evidence="9" key="2">
    <citation type="journal article" date="2024" name="Plant">
        <title>Genomic evolution and insights into agronomic trait innovations of Sesamum species.</title>
        <authorList>
            <person name="Miao H."/>
            <person name="Wang L."/>
            <person name="Qu L."/>
            <person name="Liu H."/>
            <person name="Sun Y."/>
            <person name="Le M."/>
            <person name="Wang Q."/>
            <person name="Wei S."/>
            <person name="Zheng Y."/>
            <person name="Lin W."/>
            <person name="Duan Y."/>
            <person name="Cao H."/>
            <person name="Xiong S."/>
            <person name="Wang X."/>
            <person name="Wei L."/>
            <person name="Li C."/>
            <person name="Ma Q."/>
            <person name="Ju M."/>
            <person name="Zhao R."/>
            <person name="Li G."/>
            <person name="Mu C."/>
            <person name="Tian Q."/>
            <person name="Mei H."/>
            <person name="Zhang T."/>
            <person name="Gao T."/>
            <person name="Zhang H."/>
        </authorList>
    </citation>
    <scope>NUCLEOTIDE SEQUENCE</scope>
    <source>
        <strain evidence="9">K16</strain>
    </source>
</reference>
<reference evidence="9" key="1">
    <citation type="submission" date="2020-06" db="EMBL/GenBank/DDBJ databases">
        <authorList>
            <person name="Li T."/>
            <person name="Hu X."/>
            <person name="Zhang T."/>
            <person name="Song X."/>
            <person name="Zhang H."/>
            <person name="Dai N."/>
            <person name="Sheng W."/>
            <person name="Hou X."/>
            <person name="Wei L."/>
        </authorList>
    </citation>
    <scope>NUCLEOTIDE SEQUENCE</scope>
    <source>
        <strain evidence="9">K16</strain>
        <tissue evidence="9">Leaf</tissue>
    </source>
</reference>
<keyword evidence="10" id="KW-1185">Reference proteome</keyword>
<keyword evidence="2" id="KW-0328">Glycosyltransferase</keyword>
<keyword evidence="3" id="KW-0808">Transferase</keyword>
<evidence type="ECO:0000256" key="3">
    <source>
        <dbReference type="ARBA" id="ARBA00022679"/>
    </source>
</evidence>
<evidence type="ECO:0000256" key="8">
    <source>
        <dbReference type="SAM" id="Phobius"/>
    </source>
</evidence>
<gene>
    <name evidence="9" type="ORF">Sango_0469200</name>
</gene>
<evidence type="ECO:0000256" key="2">
    <source>
        <dbReference type="ARBA" id="ARBA00022676"/>
    </source>
</evidence>
<keyword evidence="6" id="KW-0333">Golgi apparatus</keyword>